<dbReference type="GO" id="GO:0046047">
    <property type="term" value="P:TTP catabolic process"/>
    <property type="evidence" value="ECO:0007669"/>
    <property type="project" value="TreeGrafter"/>
</dbReference>
<dbReference type="InterPro" id="IPR011551">
    <property type="entry name" value="NTP_PyrPHydrolase_MazG"/>
</dbReference>
<proteinExistence type="predicted"/>
<dbReference type="NCBIfam" id="NF007113">
    <property type="entry name" value="PRK09562.1"/>
    <property type="match status" value="1"/>
</dbReference>
<reference evidence="2 3" key="1">
    <citation type="submission" date="2019-07" db="EMBL/GenBank/DDBJ databases">
        <title>Insights of Desulfuromonas acetexigens electromicrobiology.</title>
        <authorList>
            <person name="Katuri K."/>
            <person name="Sapireddy V."/>
            <person name="Shaw D.R."/>
            <person name="Saikaly P."/>
        </authorList>
    </citation>
    <scope>NUCLEOTIDE SEQUENCE [LARGE SCALE GENOMIC DNA]</scope>
    <source>
        <strain evidence="2 3">2873</strain>
    </source>
</reference>
<dbReference type="GO" id="GO:0046061">
    <property type="term" value="P:dATP catabolic process"/>
    <property type="evidence" value="ECO:0007669"/>
    <property type="project" value="TreeGrafter"/>
</dbReference>
<accession>A0A550JHF2</accession>
<dbReference type="FunFam" id="1.10.287.1080:FF:000001">
    <property type="entry name" value="Nucleoside triphosphate pyrophosphohydrolase"/>
    <property type="match status" value="1"/>
</dbReference>
<dbReference type="NCBIfam" id="TIGR00444">
    <property type="entry name" value="mazG"/>
    <property type="match status" value="1"/>
</dbReference>
<sequence>MTSNLSDKTPAALTRLLTIMERLRAPGGCPWDAEQTPESLKPYIIEEAYEVVEAIDREDVEDLRDELGDLLLQVVFLARIHEERKNFAMADVIGAIADKLVRRHPHVFAGMPTGDAKMLADQWDAIKRSEKPEKNSEHPLERLPRQLPALQKAGKLAKKTGFNDATGGFTAFLEQAERDLKAVGQSLTGDDREQAREHLGGLLFTLAGLAAALDQDAEDILRVHNQRVLSHHIKQVTK</sequence>
<gene>
    <name evidence="2" type="primary">mazG</name>
    <name evidence="2" type="ORF">FL622_05450</name>
</gene>
<protein>
    <submittedName>
        <fullName evidence="2">Nucleoside triphosphate pyrophosphohydrolase</fullName>
        <ecNumber evidence="2">3.6.1.9</ecNumber>
    </submittedName>
</protein>
<comment type="caution">
    <text evidence="2">The sequence shown here is derived from an EMBL/GenBank/DDBJ whole genome shotgun (WGS) entry which is preliminary data.</text>
</comment>
<dbReference type="GO" id="GO:0006203">
    <property type="term" value="P:dGTP catabolic process"/>
    <property type="evidence" value="ECO:0007669"/>
    <property type="project" value="TreeGrafter"/>
</dbReference>
<keyword evidence="2" id="KW-0378">Hydrolase</keyword>
<dbReference type="GO" id="GO:0046076">
    <property type="term" value="P:dTTP catabolic process"/>
    <property type="evidence" value="ECO:0007669"/>
    <property type="project" value="TreeGrafter"/>
</dbReference>
<dbReference type="Gene3D" id="1.10.287.1080">
    <property type="entry name" value="MazG-like"/>
    <property type="match status" value="2"/>
</dbReference>
<dbReference type="InterPro" id="IPR004518">
    <property type="entry name" value="MazG-like_dom"/>
</dbReference>
<dbReference type="OrthoDB" id="9808939at2"/>
<dbReference type="PANTHER" id="PTHR30522">
    <property type="entry name" value="NUCLEOSIDE TRIPHOSPHATE PYROPHOSPHOHYDROLASE"/>
    <property type="match status" value="1"/>
</dbReference>
<dbReference type="Proteomes" id="UP000317155">
    <property type="component" value="Unassembled WGS sequence"/>
</dbReference>
<dbReference type="AlphaFoldDB" id="A0A550JHF2"/>
<dbReference type="GO" id="GO:0047429">
    <property type="term" value="F:nucleoside triphosphate diphosphatase activity"/>
    <property type="evidence" value="ECO:0007669"/>
    <property type="project" value="UniProtKB-EC"/>
</dbReference>
<dbReference type="SUPFAM" id="SSF101386">
    <property type="entry name" value="all-alpha NTP pyrophosphatases"/>
    <property type="match status" value="1"/>
</dbReference>
<dbReference type="PANTHER" id="PTHR30522:SF0">
    <property type="entry name" value="NUCLEOSIDE TRIPHOSPHATE PYROPHOSPHOHYDROLASE"/>
    <property type="match status" value="1"/>
</dbReference>
<feature type="domain" description="NTP pyrophosphohydrolase MazG-like" evidence="1">
    <location>
        <begin position="35"/>
        <end position="108"/>
    </location>
</feature>
<evidence type="ECO:0000313" key="3">
    <source>
        <dbReference type="Proteomes" id="UP000317155"/>
    </source>
</evidence>
<name>A0A550JHF2_9BACT</name>
<dbReference type="InterPro" id="IPR048015">
    <property type="entry name" value="NTP-PPase_MazG-like_N"/>
</dbReference>
<dbReference type="GO" id="GO:0006950">
    <property type="term" value="P:response to stress"/>
    <property type="evidence" value="ECO:0007669"/>
    <property type="project" value="UniProtKB-ARBA"/>
</dbReference>
<keyword evidence="3" id="KW-1185">Reference proteome</keyword>
<dbReference type="CDD" id="cd11528">
    <property type="entry name" value="NTP-PPase_MazG_Nterm"/>
    <property type="match status" value="1"/>
</dbReference>
<dbReference type="EC" id="3.6.1.9" evidence="2"/>
<dbReference type="GO" id="GO:0046052">
    <property type="term" value="P:UTP catabolic process"/>
    <property type="evidence" value="ECO:0007669"/>
    <property type="project" value="TreeGrafter"/>
</dbReference>
<dbReference type="EMBL" id="VJVV01000003">
    <property type="protein sequence ID" value="TRO82632.1"/>
    <property type="molecule type" value="Genomic_DNA"/>
</dbReference>
<dbReference type="Pfam" id="PF03819">
    <property type="entry name" value="MazG"/>
    <property type="match status" value="1"/>
</dbReference>
<evidence type="ECO:0000313" key="2">
    <source>
        <dbReference type="EMBL" id="TRO82632.1"/>
    </source>
</evidence>
<evidence type="ECO:0000259" key="1">
    <source>
        <dbReference type="Pfam" id="PF03819"/>
    </source>
</evidence>
<dbReference type="GO" id="GO:0046081">
    <property type="term" value="P:dUTP catabolic process"/>
    <property type="evidence" value="ECO:0007669"/>
    <property type="project" value="TreeGrafter"/>
</dbReference>
<organism evidence="2 3">
    <name type="scientific">Trichloromonas acetexigens</name>
    <dbReference type="NCBI Taxonomy" id="38815"/>
    <lineage>
        <taxon>Bacteria</taxon>
        <taxon>Pseudomonadati</taxon>
        <taxon>Thermodesulfobacteriota</taxon>
        <taxon>Desulfuromonadia</taxon>
        <taxon>Desulfuromonadales</taxon>
        <taxon>Trichloromonadaceae</taxon>
        <taxon>Trichloromonas</taxon>
    </lineage>
</organism>